<dbReference type="InterPro" id="IPR018520">
    <property type="entry name" value="UPP_synth-like_CS"/>
</dbReference>
<feature type="binding site" evidence="2">
    <location>
        <position position="35"/>
    </location>
    <ligand>
        <name>substrate</name>
    </ligand>
</feature>
<dbReference type="EMBL" id="CACRSL010000003">
    <property type="protein sequence ID" value="VYS91285.1"/>
    <property type="molecule type" value="Genomic_DNA"/>
</dbReference>
<organism evidence="3">
    <name type="scientific">uncultured Anaerotruncus sp</name>
    <dbReference type="NCBI Taxonomy" id="905011"/>
    <lineage>
        <taxon>Bacteria</taxon>
        <taxon>Bacillati</taxon>
        <taxon>Bacillota</taxon>
        <taxon>Clostridia</taxon>
        <taxon>Eubacteriales</taxon>
        <taxon>Oscillospiraceae</taxon>
        <taxon>Anaerotruncus</taxon>
        <taxon>environmental samples</taxon>
    </lineage>
</organism>
<keyword evidence="2" id="KW-0460">Magnesium</keyword>
<keyword evidence="2" id="KW-0479">Metal-binding</keyword>
<feature type="binding site" evidence="2">
    <location>
        <position position="39"/>
    </location>
    <ligand>
        <name>substrate</name>
    </ligand>
</feature>
<dbReference type="SUPFAM" id="SSF64005">
    <property type="entry name" value="Undecaprenyl diphosphate synthase"/>
    <property type="match status" value="1"/>
</dbReference>
<feature type="binding site" evidence="2">
    <location>
        <position position="208"/>
    </location>
    <ligand>
        <name>Mg(2+)</name>
        <dbReference type="ChEBI" id="CHEBI:18420"/>
    </ligand>
</feature>
<comment type="subunit">
    <text evidence="2">Homodimer.</text>
</comment>
<dbReference type="GO" id="GO:0000287">
    <property type="term" value="F:magnesium ion binding"/>
    <property type="evidence" value="ECO:0007669"/>
    <property type="project" value="UniProtKB-UniRule"/>
</dbReference>
<dbReference type="PANTHER" id="PTHR10291">
    <property type="entry name" value="DEHYDRODOLICHYL DIPHOSPHATE SYNTHASE FAMILY MEMBER"/>
    <property type="match status" value="1"/>
</dbReference>
<dbReference type="EC" id="2.5.1.-" evidence="2"/>
<feature type="active site" description="Proton acceptor" evidence="2">
    <location>
        <position position="70"/>
    </location>
</feature>
<feature type="binding site" evidence="2">
    <location>
        <position position="71"/>
    </location>
    <ligand>
        <name>substrate</name>
    </ligand>
</feature>
<name>A0A6N2SHZ3_9FIRM</name>
<comment type="function">
    <text evidence="2">Catalyzes the condensation of isopentenyl diphosphate (IPP) with allylic pyrophosphates generating different type of terpenoids.</text>
</comment>
<comment type="similarity">
    <text evidence="2">Belongs to the UPP synthase family.</text>
</comment>
<feature type="binding site" evidence="2">
    <location>
        <begin position="23"/>
        <end position="26"/>
    </location>
    <ligand>
        <name>substrate</name>
    </ligand>
</feature>
<dbReference type="Pfam" id="PF01255">
    <property type="entry name" value="Prenyltransf"/>
    <property type="match status" value="1"/>
</dbReference>
<feature type="binding site" evidence="2">
    <location>
        <position position="22"/>
    </location>
    <ligand>
        <name>Mg(2+)</name>
        <dbReference type="ChEBI" id="CHEBI:18420"/>
    </ligand>
</feature>
<feature type="binding site" evidence="2">
    <location>
        <position position="189"/>
    </location>
    <ligand>
        <name>substrate</name>
    </ligand>
</feature>
<comment type="cofactor">
    <cofactor evidence="2">
        <name>Mg(2+)</name>
        <dbReference type="ChEBI" id="CHEBI:18420"/>
    </cofactor>
    <text evidence="2">Binds 2 magnesium ions per subunit.</text>
</comment>
<dbReference type="CDD" id="cd00475">
    <property type="entry name" value="Cis_IPPS"/>
    <property type="match status" value="1"/>
</dbReference>
<dbReference type="NCBIfam" id="NF011405">
    <property type="entry name" value="PRK14830.1"/>
    <property type="match status" value="1"/>
</dbReference>
<protein>
    <recommendedName>
        <fullName evidence="2">Isoprenyl transferase</fullName>
        <ecNumber evidence="2">2.5.1.-</ecNumber>
    </recommendedName>
</protein>
<gene>
    <name evidence="3" type="primary">uppS</name>
    <name evidence="3" type="ORF">AULFYP135_00882</name>
</gene>
<feature type="binding site" evidence="2">
    <location>
        <position position="27"/>
    </location>
    <ligand>
        <name>substrate</name>
    </ligand>
</feature>
<dbReference type="PROSITE" id="PS01066">
    <property type="entry name" value="UPP_SYNTHASE"/>
    <property type="match status" value="1"/>
</dbReference>
<accession>A0A6N2SHZ3</accession>
<dbReference type="InterPro" id="IPR036424">
    <property type="entry name" value="UPP_synth-like_sf"/>
</dbReference>
<feature type="binding site" evidence="2">
    <location>
        <position position="73"/>
    </location>
    <ligand>
        <name>substrate</name>
    </ligand>
</feature>
<evidence type="ECO:0000256" key="1">
    <source>
        <dbReference type="ARBA" id="ARBA00022679"/>
    </source>
</evidence>
<feature type="binding site" evidence="2">
    <location>
        <begin position="195"/>
        <end position="197"/>
    </location>
    <ligand>
        <name>substrate</name>
    </ligand>
</feature>
<feature type="binding site" evidence="2">
    <location>
        <begin position="67"/>
        <end position="69"/>
    </location>
    <ligand>
        <name>substrate</name>
    </ligand>
</feature>
<dbReference type="GO" id="GO:0016094">
    <property type="term" value="P:polyprenol biosynthetic process"/>
    <property type="evidence" value="ECO:0007669"/>
    <property type="project" value="TreeGrafter"/>
</dbReference>
<dbReference type="InterPro" id="IPR001441">
    <property type="entry name" value="UPP_synth-like"/>
</dbReference>
<evidence type="ECO:0000256" key="2">
    <source>
        <dbReference type="HAMAP-Rule" id="MF_01139"/>
    </source>
</evidence>
<dbReference type="FunFam" id="3.40.1180.10:FF:000001">
    <property type="entry name" value="(2E,6E)-farnesyl-diphosphate-specific ditrans,polycis-undecaprenyl-diphosphate synthase"/>
    <property type="match status" value="1"/>
</dbReference>
<dbReference type="Gene3D" id="3.40.1180.10">
    <property type="entry name" value="Decaprenyl diphosphate synthase-like"/>
    <property type="match status" value="1"/>
</dbReference>
<dbReference type="AlphaFoldDB" id="A0A6N2SHZ3"/>
<dbReference type="HAMAP" id="MF_01139">
    <property type="entry name" value="ISPT"/>
    <property type="match status" value="1"/>
</dbReference>
<dbReference type="GO" id="GO:0045547">
    <property type="term" value="F:ditrans,polycis-polyprenyl diphosphate synthase [(2E,6E)-farnesyl diphosphate specific] activity"/>
    <property type="evidence" value="ECO:0007669"/>
    <property type="project" value="TreeGrafter"/>
</dbReference>
<reference evidence="3" key="1">
    <citation type="submission" date="2019-11" db="EMBL/GenBank/DDBJ databases">
        <authorList>
            <person name="Feng L."/>
        </authorList>
    </citation>
    <scope>NUCLEOTIDE SEQUENCE</scope>
    <source>
        <strain evidence="3">AundefinedLFYP135</strain>
    </source>
</reference>
<dbReference type="NCBIfam" id="TIGR00055">
    <property type="entry name" value="uppS"/>
    <property type="match status" value="1"/>
</dbReference>
<keyword evidence="1 2" id="KW-0808">Transferase</keyword>
<sequence length="241" mass="27585">MFEQKSKSLPPVLPKHIGIIMDGNGRWATKRGLPRTAGHKQGAKTFGDITAYVRDLGIPYITAYAFSTENWKRPKDEVDAIMNLLREYLKDAYRFEKENVRVHFLGDPAPLDRDLQEMMADITEKSRNNTGITVNIALNYGGRAEIVEAARRLVQDVRSGLLREEDITEEALSARLYTAGQPDPDLIIRPSGEHRSSNFLLWQSAYAEFIYMDVLWPDFKPEHLDKALWEYAARNRRFGGI</sequence>
<proteinExistence type="inferred from homology"/>
<dbReference type="PANTHER" id="PTHR10291:SF0">
    <property type="entry name" value="DEHYDRODOLICHYL DIPHOSPHATE SYNTHASE 2"/>
    <property type="match status" value="1"/>
</dbReference>
<evidence type="ECO:0000313" key="3">
    <source>
        <dbReference type="EMBL" id="VYS91285.1"/>
    </source>
</evidence>
<feature type="active site" evidence="2">
    <location>
        <position position="22"/>
    </location>
</feature>